<dbReference type="EMBL" id="JAVRET010000028">
    <property type="protein sequence ID" value="MDT0410186.1"/>
    <property type="molecule type" value="Genomic_DNA"/>
</dbReference>
<dbReference type="InterPro" id="IPR013108">
    <property type="entry name" value="Amidohydro_3"/>
</dbReference>
<dbReference type="Pfam" id="PF07969">
    <property type="entry name" value="Amidohydro_3"/>
    <property type="match status" value="1"/>
</dbReference>
<dbReference type="InterPro" id="IPR032466">
    <property type="entry name" value="Metal_Hydrolase"/>
</dbReference>
<gene>
    <name evidence="2" type="ORF">RM698_14110</name>
</gene>
<dbReference type="PANTHER" id="PTHR32027">
    <property type="entry name" value="CYTOSINE DEAMINASE"/>
    <property type="match status" value="1"/>
</dbReference>
<evidence type="ECO:0000313" key="2">
    <source>
        <dbReference type="EMBL" id="MDT0410186.1"/>
    </source>
</evidence>
<sequence length="112" mass="12010">MVTACSSNNIRNAFTPYGSADPLDTALLLAQTGHLSGADDLARVLRMVTDDAARVVGRADEYGVRAGARADLVVLDTTVPEDIVLDRPERAYVLKSGRVVARSTRTRTLLVP</sequence>
<evidence type="ECO:0000313" key="3">
    <source>
        <dbReference type="Proteomes" id="UP001183610"/>
    </source>
</evidence>
<accession>A0ABU2R0F0</accession>
<reference evidence="3" key="1">
    <citation type="submission" date="2023-07" db="EMBL/GenBank/DDBJ databases">
        <title>30 novel species of actinomycetes from the DSMZ collection.</title>
        <authorList>
            <person name="Nouioui I."/>
        </authorList>
    </citation>
    <scope>NUCLEOTIDE SEQUENCE [LARGE SCALE GENOMIC DNA]</scope>
    <source>
        <strain evidence="3">DSM 41979</strain>
    </source>
</reference>
<dbReference type="Gene3D" id="3.20.20.140">
    <property type="entry name" value="Metal-dependent hydrolases"/>
    <property type="match status" value="1"/>
</dbReference>
<comment type="caution">
    <text evidence="2">The sequence shown here is derived from an EMBL/GenBank/DDBJ whole genome shotgun (WGS) entry which is preliminary data.</text>
</comment>
<evidence type="ECO:0000259" key="1">
    <source>
        <dbReference type="Pfam" id="PF07969"/>
    </source>
</evidence>
<dbReference type="Proteomes" id="UP001183610">
    <property type="component" value="Unassembled WGS sequence"/>
</dbReference>
<protein>
    <submittedName>
        <fullName evidence="2">Amidohydrolase family protein</fullName>
    </submittedName>
</protein>
<organism evidence="2 3">
    <name type="scientific">Streptomyces evansiae</name>
    <dbReference type="NCBI Taxonomy" id="3075535"/>
    <lineage>
        <taxon>Bacteria</taxon>
        <taxon>Bacillati</taxon>
        <taxon>Actinomycetota</taxon>
        <taxon>Actinomycetes</taxon>
        <taxon>Kitasatosporales</taxon>
        <taxon>Streptomycetaceae</taxon>
        <taxon>Streptomyces</taxon>
    </lineage>
</organism>
<feature type="domain" description="Amidohydrolase 3" evidence="1">
    <location>
        <begin position="11"/>
        <end position="101"/>
    </location>
</feature>
<proteinExistence type="predicted"/>
<dbReference type="PANTHER" id="PTHR32027:SF9">
    <property type="entry name" value="BLL3847 PROTEIN"/>
    <property type="match status" value="1"/>
</dbReference>
<dbReference type="RefSeq" id="WP_234011052.1">
    <property type="nucleotide sequence ID" value="NZ_JAVRET010000028.1"/>
</dbReference>
<name>A0ABU2R0F0_9ACTN</name>
<dbReference type="SUPFAM" id="SSF51556">
    <property type="entry name" value="Metallo-dependent hydrolases"/>
    <property type="match status" value="1"/>
</dbReference>
<keyword evidence="3" id="KW-1185">Reference proteome</keyword>
<dbReference type="InterPro" id="IPR052349">
    <property type="entry name" value="Metallo-hydrolase_Enzymes"/>
</dbReference>